<dbReference type="RefSeq" id="WP_382395495.1">
    <property type="nucleotide sequence ID" value="NZ_JBHTCQ010000003.1"/>
</dbReference>
<keyword evidence="1" id="KW-0472">Membrane</keyword>
<dbReference type="Proteomes" id="UP001596455">
    <property type="component" value="Unassembled WGS sequence"/>
</dbReference>
<accession>A0ABW2Q9Z0</accession>
<feature type="transmembrane region" description="Helical" evidence="1">
    <location>
        <begin position="172"/>
        <end position="191"/>
    </location>
</feature>
<evidence type="ECO:0000313" key="2">
    <source>
        <dbReference type="EMBL" id="MFC7406255.1"/>
    </source>
</evidence>
<gene>
    <name evidence="2" type="ORF">ACFQQL_14140</name>
</gene>
<protein>
    <recommendedName>
        <fullName evidence="4">DUF4386 family protein</fullName>
    </recommendedName>
</protein>
<comment type="caution">
    <text evidence="2">The sequence shown here is derived from an EMBL/GenBank/DDBJ whole genome shotgun (WGS) entry which is preliminary data.</text>
</comment>
<organism evidence="2 3">
    <name type="scientific">Georgenia alba</name>
    <dbReference type="NCBI Taxonomy" id="2233858"/>
    <lineage>
        <taxon>Bacteria</taxon>
        <taxon>Bacillati</taxon>
        <taxon>Actinomycetota</taxon>
        <taxon>Actinomycetes</taxon>
        <taxon>Micrococcales</taxon>
        <taxon>Bogoriellaceae</taxon>
        <taxon>Georgenia</taxon>
    </lineage>
</organism>
<feature type="transmembrane region" description="Helical" evidence="1">
    <location>
        <begin position="12"/>
        <end position="33"/>
    </location>
</feature>
<evidence type="ECO:0008006" key="4">
    <source>
        <dbReference type="Google" id="ProtNLM"/>
    </source>
</evidence>
<name>A0ABW2Q9Z0_9MICO</name>
<sequence length="208" mass="21277">MNVTRPGDRFLASAVVLAPIVFLAGDVAYIVAGNGVNDGVLGGTVGVWSCFLLGWAFVGLARCLAACAPRGSLALLVLALPAVCAGAGFNVNALHRAQFGNDFPEAAFTDPAGAIGVLAFVPWGWFAPAAFVLTGVLVWRTRIGPRWAAALTTAGGLLFISARPVAIDPLVVVADLTLVLGLVPIGIAMLARRRPAADPELPAAAAVR</sequence>
<keyword evidence="3" id="KW-1185">Reference proteome</keyword>
<feature type="transmembrane region" description="Helical" evidence="1">
    <location>
        <begin position="114"/>
        <end position="139"/>
    </location>
</feature>
<evidence type="ECO:0000256" key="1">
    <source>
        <dbReference type="SAM" id="Phobius"/>
    </source>
</evidence>
<proteinExistence type="predicted"/>
<feature type="transmembrane region" description="Helical" evidence="1">
    <location>
        <begin position="73"/>
        <end position="94"/>
    </location>
</feature>
<dbReference type="EMBL" id="JBHTCQ010000003">
    <property type="protein sequence ID" value="MFC7406255.1"/>
    <property type="molecule type" value="Genomic_DNA"/>
</dbReference>
<feature type="transmembrane region" description="Helical" evidence="1">
    <location>
        <begin position="39"/>
        <end position="61"/>
    </location>
</feature>
<reference evidence="3" key="1">
    <citation type="journal article" date="2019" name="Int. J. Syst. Evol. Microbiol.">
        <title>The Global Catalogue of Microorganisms (GCM) 10K type strain sequencing project: providing services to taxonomists for standard genome sequencing and annotation.</title>
        <authorList>
            <consortium name="The Broad Institute Genomics Platform"/>
            <consortium name="The Broad Institute Genome Sequencing Center for Infectious Disease"/>
            <person name="Wu L."/>
            <person name="Ma J."/>
        </authorList>
    </citation>
    <scope>NUCLEOTIDE SEQUENCE [LARGE SCALE GENOMIC DNA]</scope>
    <source>
        <strain evidence="3">JCM 1490</strain>
    </source>
</reference>
<keyword evidence="1" id="KW-0812">Transmembrane</keyword>
<evidence type="ECO:0000313" key="3">
    <source>
        <dbReference type="Proteomes" id="UP001596455"/>
    </source>
</evidence>
<feature type="transmembrane region" description="Helical" evidence="1">
    <location>
        <begin position="146"/>
        <end position="166"/>
    </location>
</feature>
<keyword evidence="1" id="KW-1133">Transmembrane helix</keyword>